<proteinExistence type="predicted"/>
<accession>A0A087SZC9</accession>
<gene>
    <name evidence="1" type="ORF">X975_23643</name>
</gene>
<dbReference type="Proteomes" id="UP000054359">
    <property type="component" value="Unassembled WGS sequence"/>
</dbReference>
<dbReference type="STRING" id="407821.A0A087SZC9"/>
<keyword evidence="2" id="KW-1185">Reference proteome</keyword>
<evidence type="ECO:0000313" key="1">
    <source>
        <dbReference type="EMBL" id="KFM58218.1"/>
    </source>
</evidence>
<dbReference type="OrthoDB" id="274828at2759"/>
<feature type="non-terminal residue" evidence="1">
    <location>
        <position position="90"/>
    </location>
</feature>
<sequence>MYLSGSAILRNDILRPVSLVLRNPSCYAKVLSFSTSSDPAVKDPLPRFRTAENNPILHTKNHVGKYYTLPPNIKKNLFFSGGIPKSLETL</sequence>
<name>A0A087SZC9_STEMI</name>
<dbReference type="EMBL" id="KK112658">
    <property type="protein sequence ID" value="KFM58218.1"/>
    <property type="molecule type" value="Genomic_DNA"/>
</dbReference>
<dbReference type="AlphaFoldDB" id="A0A087SZC9"/>
<protein>
    <submittedName>
        <fullName evidence="1">Uncharacterized protein</fullName>
    </submittedName>
</protein>
<organism evidence="1 2">
    <name type="scientific">Stegodyphus mimosarum</name>
    <name type="common">African social velvet spider</name>
    <dbReference type="NCBI Taxonomy" id="407821"/>
    <lineage>
        <taxon>Eukaryota</taxon>
        <taxon>Metazoa</taxon>
        <taxon>Ecdysozoa</taxon>
        <taxon>Arthropoda</taxon>
        <taxon>Chelicerata</taxon>
        <taxon>Arachnida</taxon>
        <taxon>Araneae</taxon>
        <taxon>Araneomorphae</taxon>
        <taxon>Entelegynae</taxon>
        <taxon>Eresoidea</taxon>
        <taxon>Eresidae</taxon>
        <taxon>Stegodyphus</taxon>
    </lineage>
</organism>
<reference evidence="1 2" key="1">
    <citation type="submission" date="2013-11" db="EMBL/GenBank/DDBJ databases">
        <title>Genome sequencing of Stegodyphus mimosarum.</title>
        <authorList>
            <person name="Bechsgaard J."/>
        </authorList>
    </citation>
    <scope>NUCLEOTIDE SEQUENCE [LARGE SCALE GENOMIC DNA]</scope>
</reference>
<evidence type="ECO:0000313" key="2">
    <source>
        <dbReference type="Proteomes" id="UP000054359"/>
    </source>
</evidence>